<dbReference type="Pfam" id="PF00497">
    <property type="entry name" value="SBP_bac_3"/>
    <property type="match status" value="1"/>
</dbReference>
<keyword evidence="4" id="KW-1185">Reference proteome</keyword>
<dbReference type="PANTHER" id="PTHR38834">
    <property type="entry name" value="PERIPLASMIC SUBSTRATE BINDING PROTEIN FAMILY 3"/>
    <property type="match status" value="1"/>
</dbReference>
<feature type="domain" description="Solute-binding protein family 3/N-terminal" evidence="2">
    <location>
        <begin position="51"/>
        <end position="250"/>
    </location>
</feature>
<accession>A0A1X7ARR7</accession>
<dbReference type="InterPro" id="IPR001638">
    <property type="entry name" value="Solute-binding_3/MltF_N"/>
</dbReference>
<organism evidence="3 4">
    <name type="scientific">Parendozoicomonas haliclonae</name>
    <dbReference type="NCBI Taxonomy" id="1960125"/>
    <lineage>
        <taxon>Bacteria</taxon>
        <taxon>Pseudomonadati</taxon>
        <taxon>Pseudomonadota</taxon>
        <taxon>Gammaproteobacteria</taxon>
        <taxon>Oceanospirillales</taxon>
        <taxon>Endozoicomonadaceae</taxon>
        <taxon>Parendozoicomonas</taxon>
    </lineage>
</organism>
<name>A0A1X7ARR7_9GAMM</name>
<dbReference type="PANTHER" id="PTHR38834:SF3">
    <property type="entry name" value="SOLUTE-BINDING PROTEIN FAMILY 3_N-TERMINAL DOMAIN-CONTAINING PROTEIN"/>
    <property type="match status" value="1"/>
</dbReference>
<evidence type="ECO:0000259" key="2">
    <source>
        <dbReference type="Pfam" id="PF00497"/>
    </source>
</evidence>
<dbReference type="Gene3D" id="3.40.190.10">
    <property type="entry name" value="Periplasmic binding protein-like II"/>
    <property type="match status" value="2"/>
</dbReference>
<feature type="chain" id="PRO_5010873571" evidence="1">
    <location>
        <begin position="28"/>
        <end position="251"/>
    </location>
</feature>
<dbReference type="AlphaFoldDB" id="A0A1X7ARR7"/>
<proteinExistence type="predicted"/>
<gene>
    <name evidence="3" type="ORF">EHSB41UT_03888</name>
</gene>
<keyword evidence="1" id="KW-0732">Signal</keyword>
<protein>
    <submittedName>
        <fullName evidence="3">Bacterial extracellular solute-binding protein, family 3</fullName>
    </submittedName>
</protein>
<sequence>MMNRTVSLLRRGVAACLLTTLSATASATQEFTLLTESFAPLQMSLTGKSVAKNDGVSGLATDIIRQLFKNIGYTAEYHLKSSWDDAFNTAAATPGYGVYSTFRSAEREDMFKWVGPVYYEDWVLLARLDDEIKLNNILEAKKYSVGSFTFDAITDHLVELGITPKRASNDAVNIARLRNGSIDLWASSSLTGPYIASNFRYQVKPVMTFSSGEFWLAMHKSTDDAVIDTMNQELKNMYERGDVDKILAEYL</sequence>
<evidence type="ECO:0000313" key="4">
    <source>
        <dbReference type="Proteomes" id="UP000196573"/>
    </source>
</evidence>
<dbReference type="SUPFAM" id="SSF53850">
    <property type="entry name" value="Periplasmic binding protein-like II"/>
    <property type="match status" value="1"/>
</dbReference>
<dbReference type="Proteomes" id="UP000196573">
    <property type="component" value="Unassembled WGS sequence"/>
</dbReference>
<dbReference type="EMBL" id="FWPT01000010">
    <property type="protein sequence ID" value="SMA50097.1"/>
    <property type="molecule type" value="Genomic_DNA"/>
</dbReference>
<evidence type="ECO:0000313" key="3">
    <source>
        <dbReference type="EMBL" id="SMA50097.1"/>
    </source>
</evidence>
<dbReference type="RefSeq" id="WP_087112535.1">
    <property type="nucleotide sequence ID" value="NZ_CBCSCN010000005.1"/>
</dbReference>
<dbReference type="OrthoDB" id="8587856at2"/>
<feature type="signal peptide" evidence="1">
    <location>
        <begin position="1"/>
        <end position="27"/>
    </location>
</feature>
<reference evidence="3 4" key="1">
    <citation type="submission" date="2017-03" db="EMBL/GenBank/DDBJ databases">
        <authorList>
            <person name="Afonso C.L."/>
            <person name="Miller P.J."/>
            <person name="Scott M.A."/>
            <person name="Spackman E."/>
            <person name="Goraichik I."/>
            <person name="Dimitrov K.M."/>
            <person name="Suarez D.L."/>
            <person name="Swayne D.E."/>
        </authorList>
    </citation>
    <scope>NUCLEOTIDE SEQUENCE [LARGE SCALE GENOMIC DNA]</scope>
    <source>
        <strain evidence="3">SB41UT1</strain>
    </source>
</reference>
<evidence type="ECO:0000256" key="1">
    <source>
        <dbReference type="SAM" id="SignalP"/>
    </source>
</evidence>